<dbReference type="Proteomes" id="UP000033038">
    <property type="component" value="Chromosome"/>
</dbReference>
<dbReference type="GeneID" id="24822118"/>
<evidence type="ECO:0000313" key="2">
    <source>
        <dbReference type="EMBL" id="AKB49942.1"/>
    </source>
</evidence>
<dbReference type="InterPro" id="IPR013337">
    <property type="entry name" value="CRISPR-assoc_prot_Cas5_Tneap"/>
</dbReference>
<proteinExistence type="predicted"/>
<keyword evidence="1" id="KW-0051">Antiviral defense</keyword>
<reference evidence="2 3" key="1">
    <citation type="submission" date="2014-07" db="EMBL/GenBank/DDBJ databases">
        <title>Methanogenic archaea and the global carbon cycle.</title>
        <authorList>
            <person name="Henriksen J.R."/>
            <person name="Luke J."/>
            <person name="Reinhart S."/>
            <person name="Benedict M.N."/>
            <person name="Youngblut N.D."/>
            <person name="Metcalf M.E."/>
            <person name="Whitaker R.J."/>
            <person name="Metcalf W.W."/>
        </authorList>
    </citation>
    <scope>NUCLEOTIDE SEQUENCE [LARGE SCALE GENOMIC DNA]</scope>
    <source>
        <strain evidence="2 3">Wiesmoor</strain>
    </source>
</reference>
<dbReference type="InterPro" id="IPR013422">
    <property type="entry name" value="CRISPR-assoc_prot_Cas5_N"/>
</dbReference>
<dbReference type="NCBIfam" id="TIGR01895">
    <property type="entry name" value="cas_Cas5t"/>
    <property type="match status" value="1"/>
</dbReference>
<name>A0A0E3QK99_METBA</name>
<evidence type="ECO:0000313" key="3">
    <source>
        <dbReference type="Proteomes" id="UP000033038"/>
    </source>
</evidence>
<evidence type="ECO:0000256" key="1">
    <source>
        <dbReference type="ARBA" id="ARBA00023118"/>
    </source>
</evidence>
<accession>A0A0E3QK99</accession>
<dbReference type="PATRIC" id="fig|1434109.4.peg.842"/>
<dbReference type="RefSeq" id="WP_011305347.1">
    <property type="nucleotide sequence ID" value="NZ_CP009526.1"/>
</dbReference>
<dbReference type="CDD" id="cd09693">
    <property type="entry name" value="Cas5_I"/>
    <property type="match status" value="1"/>
</dbReference>
<sequence length="207" mass="23513">MKVLRIKIEGWTASFRYPGFISGFQPTLPAPPLSTIYGLISAAKGELTVPEDVNIGYVFDFESKAVDLETIYELSPGLSAKSNVVKREFLYNPELYLYLDRPDFEKYFRKPQHPLLFGRSGDLAKVSEIKELELAEEAGKRLGKTILPFGIKGAYGLVQALPTHFTDAIPRKAVGVKPYLLMDEFFVYPEKCLFDPEMDWAIWLHKN</sequence>
<protein>
    <submittedName>
        <fullName evidence="2">CRISPR-associated protein, Cas5t family</fullName>
    </submittedName>
</protein>
<dbReference type="GO" id="GO:0051607">
    <property type="term" value="P:defense response to virus"/>
    <property type="evidence" value="ECO:0007669"/>
    <property type="project" value="UniProtKB-KW"/>
</dbReference>
<organism evidence="2 3">
    <name type="scientific">Methanosarcina barkeri str. Wiesmoor</name>
    <dbReference type="NCBI Taxonomy" id="1434109"/>
    <lineage>
        <taxon>Archaea</taxon>
        <taxon>Methanobacteriati</taxon>
        <taxon>Methanobacteriota</taxon>
        <taxon>Stenosarchaea group</taxon>
        <taxon>Methanomicrobia</taxon>
        <taxon>Methanosarcinales</taxon>
        <taxon>Methanosarcinaceae</taxon>
        <taxon>Methanosarcina</taxon>
    </lineage>
</organism>
<gene>
    <name evidence="2" type="ORF">MSBRW_0689</name>
</gene>
<dbReference type="KEGG" id="mbw:MSBRW_0689"/>
<dbReference type="HOGENOM" id="CLU_102545_0_0_2"/>
<dbReference type="NCBIfam" id="TIGR02593">
    <property type="entry name" value="CRISPR_cas5"/>
    <property type="match status" value="1"/>
</dbReference>
<dbReference type="EMBL" id="CP009526">
    <property type="protein sequence ID" value="AKB49942.1"/>
    <property type="molecule type" value="Genomic_DNA"/>
</dbReference>
<dbReference type="AlphaFoldDB" id="A0A0E3QK99"/>